<evidence type="ECO:0000313" key="5">
    <source>
        <dbReference type="Proteomes" id="UP001519310"/>
    </source>
</evidence>
<accession>A0ABS4KYY8</accession>
<keyword evidence="1" id="KW-0175">Coiled coil</keyword>
<feature type="domain" description="Dynamin N-terminal" evidence="3">
    <location>
        <begin position="69"/>
        <end position="228"/>
    </location>
</feature>
<keyword evidence="2" id="KW-1133">Transmembrane helix</keyword>
<proteinExistence type="predicted"/>
<dbReference type="Proteomes" id="UP001519310">
    <property type="component" value="Unassembled WGS sequence"/>
</dbReference>
<evidence type="ECO:0000313" key="4">
    <source>
        <dbReference type="EMBL" id="MBP2035251.1"/>
    </source>
</evidence>
<feature type="coiled-coil region" evidence="1">
    <location>
        <begin position="573"/>
        <end position="618"/>
    </location>
</feature>
<keyword evidence="4" id="KW-0132">Cell division</keyword>
<dbReference type="PANTHER" id="PTHR43681:SF1">
    <property type="entry name" value="SARCALUMENIN"/>
    <property type="match status" value="1"/>
</dbReference>
<dbReference type="SUPFAM" id="SSF52540">
    <property type="entry name" value="P-loop containing nucleoside triphosphate hydrolases"/>
    <property type="match status" value="1"/>
</dbReference>
<dbReference type="InterPro" id="IPR027417">
    <property type="entry name" value="P-loop_NTPase"/>
</dbReference>
<dbReference type="EMBL" id="JAGGLQ010000002">
    <property type="protein sequence ID" value="MBP2035251.1"/>
    <property type="molecule type" value="Genomic_DNA"/>
</dbReference>
<reference evidence="4 5" key="1">
    <citation type="submission" date="2021-03" db="EMBL/GenBank/DDBJ databases">
        <title>Genomic Encyclopedia of Type Strains, Phase IV (KMG-IV): sequencing the most valuable type-strain genomes for metagenomic binning, comparative biology and taxonomic classification.</title>
        <authorList>
            <person name="Goeker M."/>
        </authorList>
    </citation>
    <scope>NUCLEOTIDE SEQUENCE [LARGE SCALE GENOMIC DNA]</scope>
    <source>
        <strain evidence="4 5">DSM 40526</strain>
    </source>
</reference>
<gene>
    <name evidence="4" type="ORF">J2Z77_001038</name>
</gene>
<dbReference type="RefSeq" id="WP_189968916.1">
    <property type="nucleotide sequence ID" value="NZ_BMVL01000005.1"/>
</dbReference>
<evidence type="ECO:0000256" key="2">
    <source>
        <dbReference type="SAM" id="Phobius"/>
    </source>
</evidence>
<dbReference type="GO" id="GO:0051301">
    <property type="term" value="P:cell division"/>
    <property type="evidence" value="ECO:0007669"/>
    <property type="project" value="UniProtKB-KW"/>
</dbReference>
<dbReference type="PANTHER" id="PTHR43681">
    <property type="entry name" value="TRANSMEMBRANE GTPASE FZO"/>
    <property type="match status" value="1"/>
</dbReference>
<comment type="caution">
    <text evidence="4">The sequence shown here is derived from an EMBL/GenBank/DDBJ whole genome shotgun (WGS) entry which is preliminary data.</text>
</comment>
<dbReference type="Pfam" id="PF00350">
    <property type="entry name" value="Dynamin_N"/>
    <property type="match status" value="1"/>
</dbReference>
<evidence type="ECO:0000259" key="3">
    <source>
        <dbReference type="Pfam" id="PF00350"/>
    </source>
</evidence>
<feature type="transmembrane region" description="Helical" evidence="2">
    <location>
        <begin position="495"/>
        <end position="521"/>
    </location>
</feature>
<keyword evidence="5" id="KW-1185">Reference proteome</keyword>
<dbReference type="InterPro" id="IPR051943">
    <property type="entry name" value="TRAFAC_Dynamin-like_GTPase"/>
</dbReference>
<keyword evidence="4" id="KW-0131">Cell cycle</keyword>
<keyword evidence="2" id="KW-0472">Membrane</keyword>
<keyword evidence="2" id="KW-0812">Transmembrane</keyword>
<dbReference type="Gene3D" id="3.40.50.300">
    <property type="entry name" value="P-loop containing nucleotide triphosphate hydrolases"/>
    <property type="match status" value="1"/>
</dbReference>
<protein>
    <submittedName>
        <fullName evidence="4">GTP-binding protein EngB required for normal cell division</fullName>
    </submittedName>
</protein>
<organism evidence="4 5">
    <name type="scientific">Streptomyces avidinii</name>
    <dbReference type="NCBI Taxonomy" id="1895"/>
    <lineage>
        <taxon>Bacteria</taxon>
        <taxon>Bacillati</taxon>
        <taxon>Actinomycetota</taxon>
        <taxon>Actinomycetes</taxon>
        <taxon>Kitasatosporales</taxon>
        <taxon>Streptomycetaceae</taxon>
        <taxon>Streptomyces</taxon>
    </lineage>
</organism>
<name>A0ABS4KYY8_STRAV</name>
<evidence type="ECO:0000256" key="1">
    <source>
        <dbReference type="SAM" id="Coils"/>
    </source>
</evidence>
<sequence>MTDNRNAHPRAAEVLRLVGDAAVLLDRAARSDAAFGPHGSSPDGAPVSPELAAAVRAEAARIRSGAASLVVVGEKKRGKSSLINALIGHRDLLPVEVDVATGVHLVVRHADRPTAVAHLTGDSAPVSIDPADIAQYAAVDPVTQTARRDDVHHVEVGVPAPLLASGLTLVDTPGVGGLVSGHARITMATLSQADALVFVVNGSSELTASELRFLEQATERIAEVVFVLTQTDKYREWPAVLERNRALLAEHAPRYAAASWFPVSSRAKEDADAAAAAGDRETAERRLEASGFGPLTEALAGRIAAEAAGLRLANALHVTLSVLAPLASVQERRLRSLAQDPTLQDEVRGHRDALRALQRSDATWRGNLRQAARELERRLRVGFQRNVNDLRQLAEEKIAASSGPDLATELPRDLEAGVEAIWLDLDTATRDGVARLVALMEHQCRLDAGPAVAELALARPERLDALPTLVSTGHDNSGALALVERVMPAWGAGGLAATVTALATGGVLLPLAAGFGMIALLSNRRKRRTDLGRVRGDAMRYAHRMVAELTTEIPPEITRTVDDVSERITARITDQVSAQRALLEAELEELQHNLAAGREQLAKEREQARRRSAALGELITRGRDLAAAIGHPAAAAAADAAEAEGIVEPVPVPVPVSVSAPETA</sequence>
<dbReference type="InterPro" id="IPR045063">
    <property type="entry name" value="Dynamin_N"/>
</dbReference>